<dbReference type="OMA" id="QACPNPY"/>
<protein>
    <submittedName>
        <fullName evidence="2">Uncharacterized protein</fullName>
    </submittedName>
</protein>
<evidence type="ECO:0000256" key="1">
    <source>
        <dbReference type="SAM" id="MobiDB-lite"/>
    </source>
</evidence>
<name>C5KP27_PERM5</name>
<dbReference type="EMBL" id="GG674889">
    <property type="protein sequence ID" value="EER13815.1"/>
    <property type="molecule type" value="Genomic_DNA"/>
</dbReference>
<sequence>MIGVQGQQGVSAVYASPQQPQQVGIDVNGDGRPDIMVPVGAQVILQHQQQQQHYQPQPQYVVYQQQAATVPIVAPQVQISNQSPYSQSQPVYANPYAQSQHQQQAQVYGSSQYAQQPPQQVQMSVQSNKKNDKDDTDDHSAGCACCACLMALGDAADAIGDAIT</sequence>
<organism evidence="3">
    <name type="scientific">Perkinsus marinus (strain ATCC 50983 / TXsc)</name>
    <dbReference type="NCBI Taxonomy" id="423536"/>
    <lineage>
        <taxon>Eukaryota</taxon>
        <taxon>Sar</taxon>
        <taxon>Alveolata</taxon>
        <taxon>Perkinsozoa</taxon>
        <taxon>Perkinsea</taxon>
        <taxon>Perkinsida</taxon>
        <taxon>Perkinsidae</taxon>
        <taxon>Perkinsus</taxon>
    </lineage>
</organism>
<dbReference type="AlphaFoldDB" id="C5KP27"/>
<proteinExistence type="predicted"/>
<evidence type="ECO:0000313" key="3">
    <source>
        <dbReference type="Proteomes" id="UP000007800"/>
    </source>
</evidence>
<dbReference type="Proteomes" id="UP000007800">
    <property type="component" value="Unassembled WGS sequence"/>
</dbReference>
<dbReference type="InParanoid" id="C5KP27"/>
<keyword evidence="3" id="KW-1185">Reference proteome</keyword>
<dbReference type="GeneID" id="9059193"/>
<feature type="region of interest" description="Disordered" evidence="1">
    <location>
        <begin position="84"/>
        <end position="137"/>
    </location>
</feature>
<reference evidence="2 3" key="1">
    <citation type="submission" date="2008-07" db="EMBL/GenBank/DDBJ databases">
        <authorList>
            <person name="El-Sayed N."/>
            <person name="Caler E."/>
            <person name="Inman J."/>
            <person name="Amedeo P."/>
            <person name="Hass B."/>
            <person name="Wortman J."/>
        </authorList>
    </citation>
    <scope>NUCLEOTIDE SEQUENCE [LARGE SCALE GENOMIC DNA]</scope>
    <source>
        <strain evidence="3">ATCC 50983 / TXsc</strain>
    </source>
</reference>
<evidence type="ECO:0000313" key="2">
    <source>
        <dbReference type="EMBL" id="EER13815.1"/>
    </source>
</evidence>
<accession>C5KP27</accession>
<gene>
    <name evidence="2" type="ORF">Pmar_PMAR000979</name>
</gene>
<dbReference type="RefSeq" id="XP_002782020.1">
    <property type="nucleotide sequence ID" value="XM_002781974.1"/>
</dbReference>
<feature type="compositionally biased region" description="Low complexity" evidence="1">
    <location>
        <begin position="96"/>
        <end position="128"/>
    </location>
</feature>